<dbReference type="Proteomes" id="UP000009222">
    <property type="component" value="Chromosome"/>
</dbReference>
<dbReference type="STRING" id="545695.TREAZ_2048"/>
<dbReference type="Pfam" id="PF02666">
    <property type="entry name" value="PS_Dcarbxylase"/>
    <property type="match status" value="1"/>
</dbReference>
<evidence type="ECO:0000256" key="1">
    <source>
        <dbReference type="ARBA" id="ARBA00022475"/>
    </source>
</evidence>
<evidence type="ECO:0000256" key="6">
    <source>
        <dbReference type="ARBA" id="ARBA00023145"/>
    </source>
</evidence>
<keyword evidence="2" id="KW-0444">Lipid biosynthesis</keyword>
<dbReference type="EMBL" id="CP001841">
    <property type="protein sequence ID" value="AEF83099.1"/>
    <property type="molecule type" value="Genomic_DNA"/>
</dbReference>
<evidence type="ECO:0000256" key="7">
    <source>
        <dbReference type="ARBA" id="ARBA00023209"/>
    </source>
</evidence>
<dbReference type="KEGG" id="taz:TREAZ_2048"/>
<feature type="transmembrane region" description="Helical" evidence="11">
    <location>
        <begin position="7"/>
        <end position="27"/>
    </location>
</feature>
<dbReference type="eggNOG" id="COG0688">
    <property type="taxonomic scope" value="Bacteria"/>
</dbReference>
<keyword evidence="8" id="KW-0456">Lyase</keyword>
<reference evidence="13" key="1">
    <citation type="submission" date="2009-12" db="EMBL/GenBank/DDBJ databases">
        <title>Complete sequence of Treponema azotonutricium strain ZAS-9.</title>
        <authorList>
            <person name="Tetu S.G."/>
            <person name="Matson E."/>
            <person name="Ren Q."/>
            <person name="Seshadri R."/>
            <person name="Elbourne L."/>
            <person name="Hassan K.A."/>
            <person name="Durkin A."/>
            <person name="Radune D."/>
            <person name="Mohamoud Y."/>
            <person name="Shay R."/>
            <person name="Jin S."/>
            <person name="Zhang X."/>
            <person name="Lucey K."/>
            <person name="Ballor N.R."/>
            <person name="Ottesen E."/>
            <person name="Rosenthal R."/>
            <person name="Allen A."/>
            <person name="Leadbetter J.R."/>
            <person name="Paulsen I.T."/>
        </authorList>
    </citation>
    <scope>NUCLEOTIDE SEQUENCE [LARGE SCALE GENOMIC DNA]</scope>
    <source>
        <strain evidence="13">ATCC BAA-888 / DSM 13862 / ZAS-9</strain>
    </source>
</reference>
<evidence type="ECO:0000256" key="4">
    <source>
        <dbReference type="ARBA" id="ARBA00023098"/>
    </source>
</evidence>
<evidence type="ECO:0000256" key="8">
    <source>
        <dbReference type="ARBA" id="ARBA00023239"/>
    </source>
</evidence>
<keyword evidence="11" id="KW-0812">Transmembrane</keyword>
<keyword evidence="10" id="KW-0670">Pyruvate</keyword>
<dbReference type="InParanoid" id="F5YA15"/>
<keyword evidence="9" id="KW-1208">Phospholipid metabolism</keyword>
<dbReference type="PANTHER" id="PTHR35809:SF1">
    <property type="entry name" value="ARCHAETIDYLSERINE DECARBOXYLASE PROENZYME-RELATED"/>
    <property type="match status" value="1"/>
</dbReference>
<evidence type="ECO:0000256" key="9">
    <source>
        <dbReference type="ARBA" id="ARBA00023264"/>
    </source>
</evidence>
<keyword evidence="7" id="KW-0594">Phospholipid biosynthesis</keyword>
<evidence type="ECO:0000256" key="2">
    <source>
        <dbReference type="ARBA" id="ARBA00022516"/>
    </source>
</evidence>
<evidence type="ECO:0000256" key="3">
    <source>
        <dbReference type="ARBA" id="ARBA00022793"/>
    </source>
</evidence>
<evidence type="ECO:0000313" key="13">
    <source>
        <dbReference type="Proteomes" id="UP000009222"/>
    </source>
</evidence>
<protein>
    <submittedName>
        <fullName evidence="12">Phosphatidylserine decarboxylase-like protein</fullName>
    </submittedName>
</protein>
<dbReference type="OrthoDB" id="9790893at2"/>
<evidence type="ECO:0000256" key="10">
    <source>
        <dbReference type="ARBA" id="ARBA00023317"/>
    </source>
</evidence>
<keyword evidence="6" id="KW-0865">Zymogen</keyword>
<name>F5YA15_LEAAZ</name>
<dbReference type="InterPro" id="IPR003817">
    <property type="entry name" value="PS_Dcarbxylase"/>
</dbReference>
<dbReference type="InterPro" id="IPR033175">
    <property type="entry name" value="PSD-A"/>
</dbReference>
<keyword evidence="13" id="KW-1185">Reference proteome</keyword>
<gene>
    <name evidence="12" type="ordered locus">TREAZ_2048</name>
</gene>
<keyword evidence="1" id="KW-1003">Cell membrane</keyword>
<keyword evidence="11" id="KW-1133">Transmembrane helix</keyword>
<proteinExistence type="predicted"/>
<sequence length="213" mass="23321">MTIAKEGFPFIFIPFIAGLAFILVPCLAGLGVLAVYICLGPGILLVIFSLFCLFFFRDPKIRITEAPGAILSPCNGTVMEIVEKDDEKILRVFLSIFNVHLQRAPLSGTVRSVEHKDGKFLAAWNPLAQSENKQNIITVDSEKGVFTVRQIAGFLARRCVSWVKAGDAVRAGDKIGLIKFSSQVDLHLPKKAVISVRPEDKVRAGITIVGELK</sequence>
<keyword evidence="5 11" id="KW-0472">Membrane</keyword>
<accession>F5YA15</accession>
<dbReference type="AlphaFoldDB" id="F5YA15"/>
<feature type="transmembrane region" description="Helical" evidence="11">
    <location>
        <begin position="33"/>
        <end position="56"/>
    </location>
</feature>
<keyword evidence="4" id="KW-0443">Lipid metabolism</keyword>
<dbReference type="GO" id="GO:0004609">
    <property type="term" value="F:phosphatidylserine decarboxylase activity"/>
    <property type="evidence" value="ECO:0007669"/>
    <property type="project" value="InterPro"/>
</dbReference>
<reference evidence="12 13" key="2">
    <citation type="journal article" date="2011" name="ISME J.">
        <title>RNA-seq reveals cooperative metabolic interactions between two termite-gut spirochete species in co-culture.</title>
        <authorList>
            <person name="Rosenthal A.Z."/>
            <person name="Matson E.G."/>
            <person name="Eldar A."/>
            <person name="Leadbetter J.R."/>
        </authorList>
    </citation>
    <scope>NUCLEOTIDE SEQUENCE [LARGE SCALE GENOMIC DNA]</scope>
    <source>
        <strain evidence="13">ATCC BAA-888 / DSM 13862 / ZAS-9</strain>
    </source>
</reference>
<evidence type="ECO:0000313" key="12">
    <source>
        <dbReference type="EMBL" id="AEF83099.1"/>
    </source>
</evidence>
<organism evidence="12 13">
    <name type="scientific">Leadbettera azotonutricia (strain ATCC BAA-888 / DSM 13862 / ZAS-9)</name>
    <name type="common">Treponema azotonutricium</name>
    <dbReference type="NCBI Taxonomy" id="545695"/>
    <lineage>
        <taxon>Bacteria</taxon>
        <taxon>Pseudomonadati</taxon>
        <taxon>Spirochaetota</taxon>
        <taxon>Spirochaetia</taxon>
        <taxon>Spirochaetales</taxon>
        <taxon>Breznakiellaceae</taxon>
        <taxon>Leadbettera</taxon>
    </lineage>
</organism>
<keyword evidence="3" id="KW-0210">Decarboxylase</keyword>
<evidence type="ECO:0000256" key="11">
    <source>
        <dbReference type="SAM" id="Phobius"/>
    </source>
</evidence>
<evidence type="ECO:0000256" key="5">
    <source>
        <dbReference type="ARBA" id="ARBA00023136"/>
    </source>
</evidence>
<dbReference type="RefSeq" id="WP_015710001.1">
    <property type="nucleotide sequence ID" value="NC_015577.1"/>
</dbReference>
<dbReference type="GO" id="GO:0008654">
    <property type="term" value="P:phospholipid biosynthetic process"/>
    <property type="evidence" value="ECO:0007669"/>
    <property type="project" value="UniProtKB-KW"/>
</dbReference>
<dbReference type="HOGENOM" id="CLU_072492_2_0_12"/>
<dbReference type="PANTHER" id="PTHR35809">
    <property type="entry name" value="ARCHAETIDYLSERINE DECARBOXYLASE PROENZYME-RELATED"/>
    <property type="match status" value="1"/>
</dbReference>